<proteinExistence type="predicted"/>
<keyword evidence="3" id="KW-1185">Reference proteome</keyword>
<evidence type="ECO:0000313" key="2">
    <source>
        <dbReference type="EMBL" id="KAK2984950.1"/>
    </source>
</evidence>
<comment type="caution">
    <text evidence="2">The sequence shown here is derived from an EMBL/GenBank/DDBJ whole genome shotgun (WGS) entry which is preliminary data.</text>
</comment>
<reference evidence="2" key="1">
    <citation type="submission" date="2022-12" db="EMBL/GenBank/DDBJ databases">
        <title>Draft genome assemblies for two species of Escallonia (Escalloniales).</title>
        <authorList>
            <person name="Chanderbali A."/>
            <person name="Dervinis C."/>
            <person name="Anghel I."/>
            <person name="Soltis D."/>
            <person name="Soltis P."/>
            <person name="Zapata F."/>
        </authorList>
    </citation>
    <scope>NUCLEOTIDE SEQUENCE</scope>
    <source>
        <strain evidence="2">UCBG92.1500</strain>
        <tissue evidence="2">Leaf</tissue>
    </source>
</reference>
<name>A0AA88RLL7_9ASTE</name>
<accession>A0AA88RLL7</accession>
<organism evidence="2 3">
    <name type="scientific">Escallonia rubra</name>
    <dbReference type="NCBI Taxonomy" id="112253"/>
    <lineage>
        <taxon>Eukaryota</taxon>
        <taxon>Viridiplantae</taxon>
        <taxon>Streptophyta</taxon>
        <taxon>Embryophyta</taxon>
        <taxon>Tracheophyta</taxon>
        <taxon>Spermatophyta</taxon>
        <taxon>Magnoliopsida</taxon>
        <taxon>eudicotyledons</taxon>
        <taxon>Gunneridae</taxon>
        <taxon>Pentapetalae</taxon>
        <taxon>asterids</taxon>
        <taxon>campanulids</taxon>
        <taxon>Escalloniales</taxon>
        <taxon>Escalloniaceae</taxon>
        <taxon>Escallonia</taxon>
    </lineage>
</organism>
<gene>
    <name evidence="2" type="ORF">RJ640_013376</name>
</gene>
<sequence length="219" mass="24847">MLYDSNSSIIWQSFDHPTETWLLEQKLSSGQRLIASASTTNWTAGPFYLLLSNSDLYAFIEATPPQIYDQVFHGRNRSAPFKNGRFDLIQDKSNSAMVVYVSDENMLQINIILQPQPCGRCYGMINECSLLTAVILESCVRTVEDLNHTEGSCRDKKYKVCNLEFLLNLFVSIPYKRGSKNVPDMRLSVQLMVAGKRSRRWEESITEHPSSVSLLHASA</sequence>
<evidence type="ECO:0008006" key="4">
    <source>
        <dbReference type="Google" id="ProtNLM"/>
    </source>
</evidence>
<dbReference type="Proteomes" id="UP001187471">
    <property type="component" value="Unassembled WGS sequence"/>
</dbReference>
<protein>
    <recommendedName>
        <fullName evidence="4">Bulb-type lectin domain-containing protein</fullName>
    </recommendedName>
</protein>
<keyword evidence="1" id="KW-0732">Signal</keyword>
<dbReference type="AlphaFoldDB" id="A0AA88RLL7"/>
<evidence type="ECO:0000256" key="1">
    <source>
        <dbReference type="ARBA" id="ARBA00022729"/>
    </source>
</evidence>
<dbReference type="InterPro" id="IPR036426">
    <property type="entry name" value="Bulb-type_lectin_dom_sf"/>
</dbReference>
<dbReference type="SUPFAM" id="SSF51110">
    <property type="entry name" value="alpha-D-mannose-specific plant lectins"/>
    <property type="match status" value="1"/>
</dbReference>
<evidence type="ECO:0000313" key="3">
    <source>
        <dbReference type="Proteomes" id="UP001187471"/>
    </source>
</evidence>
<dbReference type="EMBL" id="JAVXUO010001205">
    <property type="protein sequence ID" value="KAK2984950.1"/>
    <property type="molecule type" value="Genomic_DNA"/>
</dbReference>